<dbReference type="Pfam" id="PF00005">
    <property type="entry name" value="ABC_tran"/>
    <property type="match status" value="2"/>
</dbReference>
<evidence type="ECO:0000256" key="2">
    <source>
        <dbReference type="ARBA" id="ARBA00022741"/>
    </source>
</evidence>
<dbReference type="Gene3D" id="3.40.50.300">
    <property type="entry name" value="P-loop containing nucleotide triphosphate hydrolases"/>
    <property type="match status" value="2"/>
</dbReference>
<keyword evidence="2" id="KW-0547">Nucleotide-binding</keyword>
<dbReference type="InterPro" id="IPR017871">
    <property type="entry name" value="ABC_transporter-like_CS"/>
</dbReference>
<evidence type="ECO:0000256" key="1">
    <source>
        <dbReference type="ARBA" id="ARBA00022737"/>
    </source>
</evidence>
<keyword evidence="1" id="KW-0677">Repeat</keyword>
<dbReference type="Proteomes" id="UP001157126">
    <property type="component" value="Unassembled WGS sequence"/>
</dbReference>
<dbReference type="GO" id="GO:0005524">
    <property type="term" value="F:ATP binding"/>
    <property type="evidence" value="ECO:0007669"/>
    <property type="project" value="UniProtKB-KW"/>
</dbReference>
<dbReference type="SMART" id="SM00382">
    <property type="entry name" value="AAA"/>
    <property type="match status" value="2"/>
</dbReference>
<comment type="caution">
    <text evidence="5">The sequence shown here is derived from an EMBL/GenBank/DDBJ whole genome shotgun (WGS) entry which is preliminary data.</text>
</comment>
<dbReference type="PROSITE" id="PS50893">
    <property type="entry name" value="ABC_TRANSPORTER_2"/>
    <property type="match status" value="2"/>
</dbReference>
<evidence type="ECO:0000313" key="6">
    <source>
        <dbReference type="Proteomes" id="UP001157126"/>
    </source>
</evidence>
<proteinExistence type="predicted"/>
<feature type="domain" description="ABC transporter" evidence="4">
    <location>
        <begin position="366"/>
        <end position="557"/>
    </location>
</feature>
<name>A0ABQ6IWW4_9MICO</name>
<dbReference type="EMBL" id="BSUO01000001">
    <property type="protein sequence ID" value="GMA41189.1"/>
    <property type="molecule type" value="Genomic_DNA"/>
</dbReference>
<evidence type="ECO:0000259" key="4">
    <source>
        <dbReference type="PROSITE" id="PS50893"/>
    </source>
</evidence>
<gene>
    <name evidence="5" type="ORF">GCM10025883_32340</name>
</gene>
<evidence type="ECO:0000256" key="3">
    <source>
        <dbReference type="ARBA" id="ARBA00022840"/>
    </source>
</evidence>
<sequence length="557" mass="60039">MSVLIDHLALEGIDRRYPDRTVLRDVGLTVPPGERVALVGENGAGKSTLLRVAAGLDTPDAGTVVRPGSLRLVQQELPFPDDATITDVLDAATAQARAVEARLMATTSDLAVLNPASAEGRRAADRYDEALTEADLTDVWSVGSRVDRAVEGLGLGHLPRDRVVGALSGGQRSRLALAGALVAGPVALLLDEPTNHLDADGIAFLADELRGRRGPLLFATHDRGFIDAVATKVVDLDPAVGPHRAGEDRDLVGVQGTTYRGGYTDFLASRAAERDRWVERYEREQARLTELRHEVNVGARDVMHTTQPRSEARASKKFYADRAATTIARRVRSARARVEELECDQVAKPPNLLRFSGFQARPARGRGAADIVADLVDVAVHHRLALTSLTVGGRDRVLVTGPNGCGKSTLLHVLTGDLAPEVGTRRTAHGLRIGMLTQDVTWAYPQRSTLATVATATRLEEDDAAERLAASGLVARRDLHREVGRLSVGQQRRVALAILVLDPPDLLVLDEPTNHLSLPLSEALEEAIPDHPGAVVVASHDRWIGERWTGRRLDLGT</sequence>
<dbReference type="RefSeq" id="WP_284304762.1">
    <property type="nucleotide sequence ID" value="NZ_BSUO01000001.1"/>
</dbReference>
<keyword evidence="6" id="KW-1185">Reference proteome</keyword>
<evidence type="ECO:0000313" key="5">
    <source>
        <dbReference type="EMBL" id="GMA41189.1"/>
    </source>
</evidence>
<protein>
    <submittedName>
        <fullName evidence="5">ABC transporter ATP-binding protein</fullName>
    </submittedName>
</protein>
<keyword evidence="3 5" id="KW-0067">ATP-binding</keyword>
<dbReference type="InterPro" id="IPR050611">
    <property type="entry name" value="ABCF"/>
</dbReference>
<dbReference type="SUPFAM" id="SSF52540">
    <property type="entry name" value="P-loop containing nucleoside triphosphate hydrolases"/>
    <property type="match status" value="2"/>
</dbReference>
<dbReference type="InterPro" id="IPR003439">
    <property type="entry name" value="ABC_transporter-like_ATP-bd"/>
</dbReference>
<dbReference type="InterPro" id="IPR027417">
    <property type="entry name" value="P-loop_NTPase"/>
</dbReference>
<feature type="domain" description="ABC transporter" evidence="4">
    <location>
        <begin position="8"/>
        <end position="280"/>
    </location>
</feature>
<dbReference type="PANTHER" id="PTHR19211:SF6">
    <property type="entry name" value="BLL7188 PROTEIN"/>
    <property type="match status" value="1"/>
</dbReference>
<dbReference type="PANTHER" id="PTHR19211">
    <property type="entry name" value="ATP-BINDING TRANSPORT PROTEIN-RELATED"/>
    <property type="match status" value="1"/>
</dbReference>
<dbReference type="CDD" id="cd03221">
    <property type="entry name" value="ABCF_EF-3"/>
    <property type="match status" value="2"/>
</dbReference>
<organism evidence="5 6">
    <name type="scientific">Mobilicoccus caccae</name>
    <dbReference type="NCBI Taxonomy" id="1859295"/>
    <lineage>
        <taxon>Bacteria</taxon>
        <taxon>Bacillati</taxon>
        <taxon>Actinomycetota</taxon>
        <taxon>Actinomycetes</taxon>
        <taxon>Micrococcales</taxon>
        <taxon>Dermatophilaceae</taxon>
        <taxon>Mobilicoccus</taxon>
    </lineage>
</organism>
<dbReference type="PROSITE" id="PS00211">
    <property type="entry name" value="ABC_TRANSPORTER_1"/>
    <property type="match status" value="2"/>
</dbReference>
<accession>A0ABQ6IWW4</accession>
<reference evidence="6" key="1">
    <citation type="journal article" date="2019" name="Int. J. Syst. Evol. Microbiol.">
        <title>The Global Catalogue of Microorganisms (GCM) 10K type strain sequencing project: providing services to taxonomists for standard genome sequencing and annotation.</title>
        <authorList>
            <consortium name="The Broad Institute Genomics Platform"/>
            <consortium name="The Broad Institute Genome Sequencing Center for Infectious Disease"/>
            <person name="Wu L."/>
            <person name="Ma J."/>
        </authorList>
    </citation>
    <scope>NUCLEOTIDE SEQUENCE [LARGE SCALE GENOMIC DNA]</scope>
    <source>
        <strain evidence="6">NBRC 113072</strain>
    </source>
</reference>
<dbReference type="InterPro" id="IPR003593">
    <property type="entry name" value="AAA+_ATPase"/>
</dbReference>